<dbReference type="AlphaFoldDB" id="A0A485AJ73"/>
<dbReference type="EMBL" id="CAADJD010000015">
    <property type="protein sequence ID" value="VFS61062.1"/>
    <property type="molecule type" value="Genomic_DNA"/>
</dbReference>
<evidence type="ECO:0000313" key="2">
    <source>
        <dbReference type="Proteomes" id="UP000401081"/>
    </source>
</evidence>
<accession>A0A485AJ73</accession>
<sequence length="96" mass="10680">MQDKNALNLLAGQTVPDALLPGTLESLGENTITLVPAGVSSSVLLQRPDIQEAEHNLLSANAQYRRRKSEFLPHDFTDRQRRRPAATRCRRCLATV</sequence>
<proteinExistence type="predicted"/>
<name>A0A485AJ73_KLUCR</name>
<keyword evidence="2" id="KW-1185">Reference proteome</keyword>
<protein>
    <submittedName>
        <fullName evidence="1">Outer membrane protein oprM</fullName>
    </submittedName>
</protein>
<dbReference type="SUPFAM" id="SSF56954">
    <property type="entry name" value="Outer membrane efflux proteins (OEP)"/>
    <property type="match status" value="1"/>
</dbReference>
<dbReference type="Gene3D" id="1.20.1600.10">
    <property type="entry name" value="Outer membrane efflux proteins (OEP)"/>
    <property type="match status" value="1"/>
</dbReference>
<evidence type="ECO:0000313" key="1">
    <source>
        <dbReference type="EMBL" id="VFS61062.1"/>
    </source>
</evidence>
<dbReference type="Proteomes" id="UP000401081">
    <property type="component" value="Unassembled WGS sequence"/>
</dbReference>
<gene>
    <name evidence="1" type="primary">oprM_1</name>
    <name evidence="1" type="ORF">NCTC12993_01746</name>
</gene>
<reference evidence="1 2" key="1">
    <citation type="submission" date="2019-03" db="EMBL/GenBank/DDBJ databases">
        <authorList>
            <consortium name="Pathogen Informatics"/>
        </authorList>
    </citation>
    <scope>NUCLEOTIDE SEQUENCE [LARGE SCALE GENOMIC DNA]</scope>
    <source>
        <strain evidence="1 2">NCTC12993</strain>
    </source>
</reference>
<organism evidence="1 2">
    <name type="scientific">Kluyvera cryocrescens</name>
    <name type="common">Kluyvera citrophila</name>
    <dbReference type="NCBI Taxonomy" id="580"/>
    <lineage>
        <taxon>Bacteria</taxon>
        <taxon>Pseudomonadati</taxon>
        <taxon>Pseudomonadota</taxon>
        <taxon>Gammaproteobacteria</taxon>
        <taxon>Enterobacterales</taxon>
        <taxon>Enterobacteriaceae</taxon>
        <taxon>Kluyvera</taxon>
    </lineage>
</organism>